<name>A0ABV9KPT6_9RHOB</name>
<gene>
    <name evidence="1" type="ORF">ACFO5X_26130</name>
</gene>
<keyword evidence="2" id="KW-1185">Reference proteome</keyword>
<comment type="caution">
    <text evidence="1">The sequence shown here is derived from an EMBL/GenBank/DDBJ whole genome shotgun (WGS) entry which is preliminary data.</text>
</comment>
<organism evidence="1 2">
    <name type="scientific">Seohaeicola nanhaiensis</name>
    <dbReference type="NCBI Taxonomy" id="1387282"/>
    <lineage>
        <taxon>Bacteria</taxon>
        <taxon>Pseudomonadati</taxon>
        <taxon>Pseudomonadota</taxon>
        <taxon>Alphaproteobacteria</taxon>
        <taxon>Rhodobacterales</taxon>
        <taxon>Roseobacteraceae</taxon>
        <taxon>Seohaeicola</taxon>
    </lineage>
</organism>
<reference evidence="2" key="1">
    <citation type="journal article" date="2019" name="Int. J. Syst. Evol. Microbiol.">
        <title>The Global Catalogue of Microorganisms (GCM) 10K type strain sequencing project: providing services to taxonomists for standard genome sequencing and annotation.</title>
        <authorList>
            <consortium name="The Broad Institute Genomics Platform"/>
            <consortium name="The Broad Institute Genome Sequencing Center for Infectious Disease"/>
            <person name="Wu L."/>
            <person name="Ma J."/>
        </authorList>
    </citation>
    <scope>NUCLEOTIDE SEQUENCE [LARGE SCALE GENOMIC DNA]</scope>
    <source>
        <strain evidence="2">CGMCC 4.7283</strain>
    </source>
</reference>
<dbReference type="EMBL" id="JBHSGI010000040">
    <property type="protein sequence ID" value="MFC4672054.1"/>
    <property type="molecule type" value="Genomic_DNA"/>
</dbReference>
<dbReference type="Proteomes" id="UP001595973">
    <property type="component" value="Unassembled WGS sequence"/>
</dbReference>
<evidence type="ECO:0000313" key="2">
    <source>
        <dbReference type="Proteomes" id="UP001595973"/>
    </source>
</evidence>
<evidence type="ECO:0000313" key="1">
    <source>
        <dbReference type="EMBL" id="MFC4672054.1"/>
    </source>
</evidence>
<protein>
    <submittedName>
        <fullName evidence="1">Uncharacterized protein</fullName>
    </submittedName>
</protein>
<dbReference type="RefSeq" id="WP_380723274.1">
    <property type="nucleotide sequence ID" value="NZ_JBHSGI010000040.1"/>
</dbReference>
<proteinExistence type="predicted"/>
<accession>A0ABV9KPT6</accession>
<sequence length="85" mass="8894">MAKYTDTQTFPESGVYMETAPPALVVIDAGGGTVAIDVDLGDGTFVAIPDSPFSADTAFHLEVASGRFRFTPSGGATYGFEKRQA</sequence>